<feature type="non-terminal residue" evidence="1">
    <location>
        <position position="1"/>
    </location>
</feature>
<accession>A0ACA9RFR5</accession>
<dbReference type="Proteomes" id="UP000789920">
    <property type="component" value="Unassembled WGS sequence"/>
</dbReference>
<proteinExistence type="predicted"/>
<evidence type="ECO:0000313" key="1">
    <source>
        <dbReference type="EMBL" id="CAG8792291.1"/>
    </source>
</evidence>
<keyword evidence="2" id="KW-1185">Reference proteome</keyword>
<sequence length="114" mass="12502">DMSKVKEDSITGTAVINLIPKPPTPPPKKDIDSELSDSDNQHVTFVSAVRTVGEPTESQFTVTEQVAELSNTLEMDNGPQDVDTEKLAPVSSTTRSQRKELKHVHFSDVESEIP</sequence>
<dbReference type="EMBL" id="CAJVQC010052983">
    <property type="protein sequence ID" value="CAG8792291.1"/>
    <property type="molecule type" value="Genomic_DNA"/>
</dbReference>
<name>A0ACA9RFR5_9GLOM</name>
<reference evidence="1" key="1">
    <citation type="submission" date="2021-06" db="EMBL/GenBank/DDBJ databases">
        <authorList>
            <person name="Kallberg Y."/>
            <person name="Tangrot J."/>
            <person name="Rosling A."/>
        </authorList>
    </citation>
    <scope>NUCLEOTIDE SEQUENCE</scope>
    <source>
        <strain evidence="1">MA461A</strain>
    </source>
</reference>
<evidence type="ECO:0000313" key="2">
    <source>
        <dbReference type="Proteomes" id="UP000789920"/>
    </source>
</evidence>
<gene>
    <name evidence="1" type="ORF">RPERSI_LOCUS19375</name>
</gene>
<comment type="caution">
    <text evidence="1">The sequence shown here is derived from an EMBL/GenBank/DDBJ whole genome shotgun (WGS) entry which is preliminary data.</text>
</comment>
<organism evidence="1 2">
    <name type="scientific">Racocetra persica</name>
    <dbReference type="NCBI Taxonomy" id="160502"/>
    <lineage>
        <taxon>Eukaryota</taxon>
        <taxon>Fungi</taxon>
        <taxon>Fungi incertae sedis</taxon>
        <taxon>Mucoromycota</taxon>
        <taxon>Glomeromycotina</taxon>
        <taxon>Glomeromycetes</taxon>
        <taxon>Diversisporales</taxon>
        <taxon>Gigasporaceae</taxon>
        <taxon>Racocetra</taxon>
    </lineage>
</organism>
<protein>
    <submittedName>
        <fullName evidence="1">5365_t:CDS:1</fullName>
    </submittedName>
</protein>